<evidence type="ECO:0000313" key="2">
    <source>
        <dbReference type="EMBL" id="SDI20619.1"/>
    </source>
</evidence>
<dbReference type="Proteomes" id="UP000182836">
    <property type="component" value="Unassembled WGS sequence"/>
</dbReference>
<evidence type="ECO:0000313" key="1">
    <source>
        <dbReference type="EMBL" id="KON96437.1"/>
    </source>
</evidence>
<dbReference type="Pfam" id="PF13171">
    <property type="entry name" value="DUF4004"/>
    <property type="match status" value="1"/>
</dbReference>
<dbReference type="Proteomes" id="UP000037269">
    <property type="component" value="Unassembled WGS sequence"/>
</dbReference>
<reference evidence="2 4" key="2">
    <citation type="submission" date="2016-10" db="EMBL/GenBank/DDBJ databases">
        <authorList>
            <person name="de Groot N.N."/>
        </authorList>
    </citation>
    <scope>NUCLEOTIDE SEQUENCE [LARGE SCALE GENOMIC DNA]</scope>
    <source>
        <strain evidence="2 4">DSM 2895</strain>
    </source>
</reference>
<evidence type="ECO:0000313" key="3">
    <source>
        <dbReference type="Proteomes" id="UP000037269"/>
    </source>
</evidence>
<dbReference type="GeneID" id="42306304"/>
<proteinExistence type="predicted"/>
<dbReference type="STRING" id="47500.AF333_14090"/>
<dbReference type="InterPro" id="IPR025063">
    <property type="entry name" value="DUF4004"/>
</dbReference>
<reference evidence="1 3" key="1">
    <citation type="submission" date="2015-07" db="EMBL/GenBank/DDBJ databases">
        <title>Fjat-14205 dsm 2895.</title>
        <authorList>
            <person name="Liu B."/>
            <person name="Wang J."/>
            <person name="Zhu Y."/>
            <person name="Liu G."/>
            <person name="Chen Q."/>
            <person name="Chen Z."/>
            <person name="Lan J."/>
            <person name="Che J."/>
            <person name="Ge C."/>
            <person name="Shi H."/>
            <person name="Pan Z."/>
            <person name="Liu X."/>
        </authorList>
    </citation>
    <scope>NUCLEOTIDE SEQUENCE [LARGE SCALE GENOMIC DNA]</scope>
    <source>
        <strain evidence="1 3">DSM 2895</strain>
    </source>
</reference>
<sequence>MPDALISKKELLEVTGISYGQLYRWKRKNIIPEEWFIKKASFTGQETFFPRDKVLARIQKIQEMKDDYSLDDIADFFSPDAVNVEMTGERLVAHHVLHKETWETYRLFFEKDGTLDFTSILFLDMVQQLTDQKTVTVEECGRMITFLQTEYKAVEGMPYECIGLRKKGTSFWLLIASPSRFIAEQETEVIGRIDITESVNRLKIKLASLHK</sequence>
<name>A0A0D1XX10_ANEMI</name>
<dbReference type="EMBL" id="LGUG01000004">
    <property type="protein sequence ID" value="KON96437.1"/>
    <property type="molecule type" value="Genomic_DNA"/>
</dbReference>
<keyword evidence="3" id="KW-1185">Reference proteome</keyword>
<dbReference type="EMBL" id="FNED01000002">
    <property type="protein sequence ID" value="SDI20619.1"/>
    <property type="molecule type" value="Genomic_DNA"/>
</dbReference>
<evidence type="ECO:0008006" key="5">
    <source>
        <dbReference type="Google" id="ProtNLM"/>
    </source>
</evidence>
<protein>
    <recommendedName>
        <fullName evidence="5">DUF4004 domain-containing protein</fullName>
    </recommendedName>
</protein>
<evidence type="ECO:0000313" key="4">
    <source>
        <dbReference type="Proteomes" id="UP000182836"/>
    </source>
</evidence>
<gene>
    <name evidence="1" type="ORF">AF333_14090</name>
    <name evidence="2" type="ORF">SAMN04487909_102112</name>
</gene>
<dbReference type="OrthoDB" id="1648298at2"/>
<dbReference type="RefSeq" id="WP_043064120.1">
    <property type="nucleotide sequence ID" value="NZ_BJOA01000014.1"/>
</dbReference>
<dbReference type="AlphaFoldDB" id="A0A0D1XX10"/>
<accession>A0A0D1XX10</accession>
<organism evidence="1 3">
    <name type="scientific">Aneurinibacillus migulanus</name>
    <name type="common">Bacillus migulanus</name>
    <dbReference type="NCBI Taxonomy" id="47500"/>
    <lineage>
        <taxon>Bacteria</taxon>
        <taxon>Bacillati</taxon>
        <taxon>Bacillota</taxon>
        <taxon>Bacilli</taxon>
        <taxon>Bacillales</taxon>
        <taxon>Paenibacillaceae</taxon>
        <taxon>Aneurinibacillus group</taxon>
        <taxon>Aneurinibacillus</taxon>
    </lineage>
</organism>
<dbReference type="PATRIC" id="fig|47500.8.peg.1605"/>